<feature type="region of interest" description="Disordered" evidence="8">
    <location>
        <begin position="309"/>
        <end position="336"/>
    </location>
</feature>
<dbReference type="InterPro" id="IPR008967">
    <property type="entry name" value="p53-like_TF_DNA-bd_sf"/>
</dbReference>
<evidence type="ECO:0000313" key="10">
    <source>
        <dbReference type="EMBL" id="KAJ3591168.1"/>
    </source>
</evidence>
<protein>
    <recommendedName>
        <fullName evidence="9">T-box domain-containing protein</fullName>
    </recommendedName>
</protein>
<dbReference type="InterPro" id="IPR018186">
    <property type="entry name" value="TF_T-box_CS"/>
</dbReference>
<evidence type="ECO:0000256" key="3">
    <source>
        <dbReference type="ARBA" id="ARBA00023015"/>
    </source>
</evidence>
<dbReference type="PANTHER" id="PTHR11267:SF29">
    <property type="entry name" value="T-BOX TRANSCRIPTION FACTOR TBX4"/>
    <property type="match status" value="1"/>
</dbReference>
<dbReference type="PANTHER" id="PTHR11267">
    <property type="entry name" value="T-BOX PROTEIN-RELATED"/>
    <property type="match status" value="1"/>
</dbReference>
<dbReference type="SUPFAM" id="SSF49417">
    <property type="entry name" value="p53-like transcription factors"/>
    <property type="match status" value="1"/>
</dbReference>
<dbReference type="GO" id="GO:0005737">
    <property type="term" value="C:cytoplasm"/>
    <property type="evidence" value="ECO:0007669"/>
    <property type="project" value="UniProtKB-SubCell"/>
</dbReference>
<gene>
    <name evidence="10" type="ORF">NHX12_009115</name>
</gene>
<dbReference type="PROSITE" id="PS01264">
    <property type="entry name" value="TBOX_2"/>
    <property type="match status" value="1"/>
</dbReference>
<evidence type="ECO:0000256" key="2">
    <source>
        <dbReference type="ARBA" id="ARBA00004496"/>
    </source>
</evidence>
<dbReference type="SMART" id="SM00425">
    <property type="entry name" value="TBOX"/>
    <property type="match status" value="1"/>
</dbReference>
<comment type="subcellular location">
    <subcellularLocation>
        <location evidence="2">Cytoplasm</location>
    </subcellularLocation>
    <subcellularLocation>
        <location evidence="1 7">Nucleus</location>
    </subcellularLocation>
</comment>
<dbReference type="AlphaFoldDB" id="A0A9Q0DPE9"/>
<evidence type="ECO:0000256" key="6">
    <source>
        <dbReference type="ARBA" id="ARBA00023242"/>
    </source>
</evidence>
<dbReference type="EMBL" id="JANIIK010000114">
    <property type="protein sequence ID" value="KAJ3591168.1"/>
    <property type="molecule type" value="Genomic_DNA"/>
</dbReference>
<dbReference type="InterPro" id="IPR036960">
    <property type="entry name" value="T-box_sf"/>
</dbReference>
<dbReference type="PRINTS" id="PR00937">
    <property type="entry name" value="TBOX"/>
</dbReference>
<keyword evidence="3" id="KW-0805">Transcription regulation</keyword>
<dbReference type="InterPro" id="IPR001699">
    <property type="entry name" value="TF_T-box"/>
</dbReference>
<evidence type="ECO:0000256" key="7">
    <source>
        <dbReference type="PROSITE-ProRule" id="PRU00201"/>
    </source>
</evidence>
<dbReference type="OrthoDB" id="7442607at2759"/>
<dbReference type="GO" id="GO:0005634">
    <property type="term" value="C:nucleus"/>
    <property type="evidence" value="ECO:0007669"/>
    <property type="project" value="UniProtKB-SubCell"/>
</dbReference>
<proteinExistence type="predicted"/>
<evidence type="ECO:0000256" key="1">
    <source>
        <dbReference type="ARBA" id="ARBA00004123"/>
    </source>
</evidence>
<sequence>MLQEKASAVIDDHVTRIQARDGADGVPDPSHLAGALTSSIPSDTEADQNIENIKVILHERELWKKFHEAGTEMIITKAGRPSEGTGTGDKRAVAPTASNVSRMFPSYKVKVTGMNPKIKYILLTDVVPADDHRYKFCDNKWMVAGKAEPAMPGRLYVHPDSPATGSHWMRQLVSFQKLKLTNNHLDPFGHIILNSMHKYQPRLHIVKADENNAFGSKNTAYCTHVFHETAFISVTSYQNHKITQLKIENNPFAKGFRGSEEGDLRVSRLQGKDYPVISKNMVRQRLISSHGHLASGKLGSGVLTGHPPVLSSYQYTDPGAPSSNPDPQDPICGSFPQSRDPGLLYHRFKHRADTARHPELGCKRPYLETSAASEEHYFRSAPPYESPLLSHPSFCGDAAVGSREACMYGGGMEADPASGGSVDCDSGSPSLSCNVWASVQPYPRYGVQAVEGVAYQPFAAHFANAAVVSPHCPAAVSAGRPQADLGVYGPAQRVLASSSSSSLPSVLGSRDRTAHQSLYPRKTGSPLRPQRDFPVYPPSQSHMSVREASYQHHLGLSSPGTHWGDG</sequence>
<name>A0A9Q0DPE9_9TELE</name>
<dbReference type="InterPro" id="IPR046360">
    <property type="entry name" value="T-box_DNA-bd"/>
</dbReference>
<dbReference type="PROSITE" id="PS50252">
    <property type="entry name" value="TBOX_3"/>
    <property type="match status" value="1"/>
</dbReference>
<comment type="caution">
    <text evidence="10">The sequence shown here is derived from an EMBL/GenBank/DDBJ whole genome shotgun (WGS) entry which is preliminary data.</text>
</comment>
<dbReference type="GO" id="GO:0045893">
    <property type="term" value="P:positive regulation of DNA-templated transcription"/>
    <property type="evidence" value="ECO:0007669"/>
    <property type="project" value="InterPro"/>
</dbReference>
<evidence type="ECO:0000256" key="5">
    <source>
        <dbReference type="ARBA" id="ARBA00023163"/>
    </source>
</evidence>
<accession>A0A9Q0DPE9</accession>
<keyword evidence="6 7" id="KW-0539">Nucleus</keyword>
<dbReference type="FunFam" id="2.60.40.820:FF:000005">
    <property type="entry name" value="T-box transcription factor TBX5"/>
    <property type="match status" value="1"/>
</dbReference>
<dbReference type="GO" id="GO:0001708">
    <property type="term" value="P:cell fate specification"/>
    <property type="evidence" value="ECO:0007669"/>
    <property type="project" value="TreeGrafter"/>
</dbReference>
<dbReference type="GO" id="GO:0001525">
    <property type="term" value="P:angiogenesis"/>
    <property type="evidence" value="ECO:0007669"/>
    <property type="project" value="TreeGrafter"/>
</dbReference>
<evidence type="ECO:0000313" key="11">
    <source>
        <dbReference type="Proteomes" id="UP001148018"/>
    </source>
</evidence>
<dbReference type="Pfam" id="PF00907">
    <property type="entry name" value="T-box"/>
    <property type="match status" value="2"/>
</dbReference>
<dbReference type="GO" id="GO:0000981">
    <property type="term" value="F:DNA-binding transcription factor activity, RNA polymerase II-specific"/>
    <property type="evidence" value="ECO:0007669"/>
    <property type="project" value="TreeGrafter"/>
</dbReference>
<feature type="compositionally biased region" description="Polar residues" evidence="8">
    <location>
        <begin position="311"/>
        <end position="326"/>
    </location>
</feature>
<organism evidence="10 11">
    <name type="scientific">Muraenolepis orangiensis</name>
    <name type="common">Patagonian moray cod</name>
    <dbReference type="NCBI Taxonomy" id="630683"/>
    <lineage>
        <taxon>Eukaryota</taxon>
        <taxon>Metazoa</taxon>
        <taxon>Chordata</taxon>
        <taxon>Craniata</taxon>
        <taxon>Vertebrata</taxon>
        <taxon>Euteleostomi</taxon>
        <taxon>Actinopterygii</taxon>
        <taxon>Neopterygii</taxon>
        <taxon>Teleostei</taxon>
        <taxon>Neoteleostei</taxon>
        <taxon>Acanthomorphata</taxon>
        <taxon>Zeiogadaria</taxon>
        <taxon>Gadariae</taxon>
        <taxon>Gadiformes</taxon>
        <taxon>Muraenolepidoidei</taxon>
        <taxon>Muraenolepididae</taxon>
        <taxon>Muraenolepis</taxon>
    </lineage>
</organism>
<dbReference type="Proteomes" id="UP001148018">
    <property type="component" value="Unassembled WGS sequence"/>
</dbReference>
<comment type="caution">
    <text evidence="7">Lacks conserved residue(s) required for the propagation of feature annotation.</text>
</comment>
<keyword evidence="11" id="KW-1185">Reference proteome</keyword>
<feature type="region of interest" description="Disordered" evidence="8">
    <location>
        <begin position="499"/>
        <end position="549"/>
    </location>
</feature>
<evidence type="ECO:0000256" key="8">
    <source>
        <dbReference type="SAM" id="MobiDB-lite"/>
    </source>
</evidence>
<dbReference type="CDD" id="cd20189">
    <property type="entry name" value="T-box_TBX4_5-like"/>
    <property type="match status" value="1"/>
</dbReference>
<feature type="domain" description="T-box" evidence="9">
    <location>
        <begin position="57"/>
        <end position="258"/>
    </location>
</feature>
<reference evidence="10" key="1">
    <citation type="submission" date="2022-07" db="EMBL/GenBank/DDBJ databases">
        <title>Chromosome-level genome of Muraenolepis orangiensis.</title>
        <authorList>
            <person name="Kim J."/>
        </authorList>
    </citation>
    <scope>NUCLEOTIDE SEQUENCE</scope>
    <source>
        <strain evidence="10">KU_S4_2022</strain>
        <tissue evidence="10">Muscle</tissue>
    </source>
</reference>
<feature type="compositionally biased region" description="Low complexity" evidence="8">
    <location>
        <begin position="499"/>
        <end position="508"/>
    </location>
</feature>
<keyword evidence="4 7" id="KW-0238">DNA-binding</keyword>
<dbReference type="GO" id="GO:0000785">
    <property type="term" value="C:chromatin"/>
    <property type="evidence" value="ECO:0007669"/>
    <property type="project" value="TreeGrafter"/>
</dbReference>
<dbReference type="GO" id="GO:0000978">
    <property type="term" value="F:RNA polymerase II cis-regulatory region sequence-specific DNA binding"/>
    <property type="evidence" value="ECO:0007669"/>
    <property type="project" value="InterPro"/>
</dbReference>
<keyword evidence="5" id="KW-0804">Transcription</keyword>
<evidence type="ECO:0000259" key="9">
    <source>
        <dbReference type="PROSITE" id="PS50252"/>
    </source>
</evidence>
<dbReference type="Gene3D" id="2.60.40.820">
    <property type="entry name" value="Transcription factor, T-box"/>
    <property type="match status" value="1"/>
</dbReference>
<evidence type="ECO:0000256" key="4">
    <source>
        <dbReference type="ARBA" id="ARBA00023125"/>
    </source>
</evidence>